<dbReference type="PANTHER" id="PTHR12399">
    <property type="entry name" value="EUKARYOTIC TRANSLATION INITIATION FACTOR 3 SUBUNIT 7"/>
    <property type="match status" value="1"/>
</dbReference>
<evidence type="ECO:0000313" key="7">
    <source>
        <dbReference type="Proteomes" id="UP001210925"/>
    </source>
</evidence>
<evidence type="ECO:0000256" key="5">
    <source>
        <dbReference type="SAM" id="MobiDB-lite"/>
    </source>
</evidence>
<keyword evidence="3" id="KW-0694">RNA-binding</keyword>
<dbReference type="AlphaFoldDB" id="A0AAD5UQ25"/>
<proteinExistence type="predicted"/>
<dbReference type="PIRSF" id="PIRSF016281">
    <property type="entry name" value="EIF-3_zeta"/>
    <property type="match status" value="1"/>
</dbReference>
<dbReference type="GO" id="GO:0003743">
    <property type="term" value="F:translation initiation factor activity"/>
    <property type="evidence" value="ECO:0007669"/>
    <property type="project" value="UniProtKB-KW"/>
</dbReference>
<keyword evidence="1" id="KW-0963">Cytoplasm</keyword>
<comment type="caution">
    <text evidence="6">The sequence shown here is derived from an EMBL/GenBank/DDBJ whole genome shotgun (WGS) entry which is preliminary data.</text>
</comment>
<dbReference type="EMBL" id="JADGKB010000009">
    <property type="protein sequence ID" value="KAJ3260762.1"/>
    <property type="molecule type" value="Genomic_DNA"/>
</dbReference>
<reference evidence="6" key="1">
    <citation type="submission" date="2020-05" db="EMBL/GenBank/DDBJ databases">
        <title>Phylogenomic resolution of chytrid fungi.</title>
        <authorList>
            <person name="Stajich J.E."/>
            <person name="Amses K."/>
            <person name="Simmons R."/>
            <person name="Seto K."/>
            <person name="Myers J."/>
            <person name="Bonds A."/>
            <person name="Quandt C.A."/>
            <person name="Barry K."/>
            <person name="Liu P."/>
            <person name="Grigoriev I."/>
            <person name="Longcore J.E."/>
            <person name="James T.Y."/>
        </authorList>
    </citation>
    <scope>NUCLEOTIDE SEQUENCE</scope>
    <source>
        <strain evidence="6">PLAUS21</strain>
    </source>
</reference>
<dbReference type="GO" id="GO:0003723">
    <property type="term" value="F:RNA binding"/>
    <property type="evidence" value="ECO:0007669"/>
    <property type="project" value="UniProtKB-KW"/>
</dbReference>
<dbReference type="GO" id="GO:0005852">
    <property type="term" value="C:eukaryotic translation initiation factor 3 complex"/>
    <property type="evidence" value="ECO:0007669"/>
    <property type="project" value="InterPro"/>
</dbReference>
<gene>
    <name evidence="6" type="ORF">HK103_007325</name>
</gene>
<dbReference type="Proteomes" id="UP001210925">
    <property type="component" value="Unassembled WGS sequence"/>
</dbReference>
<dbReference type="InterPro" id="IPR007783">
    <property type="entry name" value="eIF3d"/>
</dbReference>
<feature type="region of interest" description="Disordered" evidence="5">
    <location>
        <begin position="50"/>
        <end position="74"/>
    </location>
</feature>
<evidence type="ECO:0000256" key="2">
    <source>
        <dbReference type="ARBA" id="ARBA00022540"/>
    </source>
</evidence>
<dbReference type="Pfam" id="PF05091">
    <property type="entry name" value="eIF-3_zeta"/>
    <property type="match status" value="2"/>
</dbReference>
<evidence type="ECO:0000256" key="3">
    <source>
        <dbReference type="ARBA" id="ARBA00022884"/>
    </source>
</evidence>
<accession>A0AAD5UQ25</accession>
<sequence>MTKNEITINDNSNGWGPSKELVNDMGMPFVLFNKSERLGKIADWTAPTETKENTTNVQRKRHQMDIPTPTPFNYQPNQEDASFSVVDRASASKFGMKSLKSKSLQRQPMLKKVVRYAEKQPKARETSIKIKDSWKLIDELDFFRMADLSFYVEGAEDMYVLKMEKMSIILALLILMKTIRDAVHGMLNYYDKSYDKITTKAPKKLAATTKVFVNPTASDDAILKELAENATEKSIIATDTVLAALMCSPRSIYSWDIIISKKGNQLIFDKRSSGVLDYNTVNENAAEPPVESTEKDTNINSHEALASEATQINRNFSQQVVSESTRVVFSNPHPFIQGDSSEAPSTAYRYRKWDLDDITLYARTKLDAAMTGKGESAEPINEVVDSSFPLNTTQFIKVIALNEFDSHAVGSGGAPDWTSKLDTQRGAVIASEMKNNSNKLARWTTEAILAGCDYMRLGFVSRSSVRDRKRHQILGTTLLRPEDFAEQINLNIGNGWGIIKAFADICYDRLSDGKFILMRDPTKPLLRLYQVSVQAAEPIEIFEEAFEEDAEDVIDE</sequence>
<keyword evidence="7" id="KW-1185">Reference proteome</keyword>
<evidence type="ECO:0008006" key="8">
    <source>
        <dbReference type="Google" id="ProtNLM"/>
    </source>
</evidence>
<organism evidence="6 7">
    <name type="scientific">Boothiomyces macroporosus</name>
    <dbReference type="NCBI Taxonomy" id="261099"/>
    <lineage>
        <taxon>Eukaryota</taxon>
        <taxon>Fungi</taxon>
        <taxon>Fungi incertae sedis</taxon>
        <taxon>Chytridiomycota</taxon>
        <taxon>Chytridiomycota incertae sedis</taxon>
        <taxon>Chytridiomycetes</taxon>
        <taxon>Rhizophydiales</taxon>
        <taxon>Terramycetaceae</taxon>
        <taxon>Boothiomyces</taxon>
    </lineage>
</organism>
<protein>
    <recommendedName>
        <fullName evidence="8">Eukaryotic translation initiation factor 3 subunit D</fullName>
    </recommendedName>
</protein>
<keyword evidence="2" id="KW-0396">Initiation factor</keyword>
<evidence type="ECO:0000256" key="1">
    <source>
        <dbReference type="ARBA" id="ARBA00022490"/>
    </source>
</evidence>
<keyword evidence="4" id="KW-0648">Protein biosynthesis</keyword>
<dbReference type="PANTHER" id="PTHR12399:SF0">
    <property type="entry name" value="EUKARYOTIC TRANSLATION INITIATION FACTOR 3 SUBUNIT D"/>
    <property type="match status" value="1"/>
</dbReference>
<name>A0AAD5UQ25_9FUNG</name>
<evidence type="ECO:0000313" key="6">
    <source>
        <dbReference type="EMBL" id="KAJ3260762.1"/>
    </source>
</evidence>
<evidence type="ECO:0000256" key="4">
    <source>
        <dbReference type="ARBA" id="ARBA00022917"/>
    </source>
</evidence>